<keyword evidence="10" id="KW-0675">Receptor</keyword>
<dbReference type="PANTHER" id="PTHR11923:SF109">
    <property type="entry name" value="SENSORY NEURON MEMBRANE PROTEIN 2"/>
    <property type="match status" value="1"/>
</dbReference>
<accession>A0A0X8DFA3</accession>
<evidence type="ECO:0000256" key="11">
    <source>
        <dbReference type="ARBA" id="ARBA00023180"/>
    </source>
</evidence>
<keyword evidence="5" id="KW-0812">Transmembrane</keyword>
<keyword evidence="7" id="KW-1133">Transmembrane helix</keyword>
<dbReference type="InterPro" id="IPR002159">
    <property type="entry name" value="CD36_fam"/>
</dbReference>
<evidence type="ECO:0000256" key="4">
    <source>
        <dbReference type="ARBA" id="ARBA00022606"/>
    </source>
</evidence>
<organism evidence="13">
    <name type="scientific">Blattella germanica</name>
    <name type="common">German cockroach</name>
    <name type="synonym">Blatta germanica</name>
    <dbReference type="NCBI Taxonomy" id="6973"/>
    <lineage>
        <taxon>Eukaryota</taxon>
        <taxon>Metazoa</taxon>
        <taxon>Ecdysozoa</taxon>
        <taxon>Arthropoda</taxon>
        <taxon>Hexapoda</taxon>
        <taxon>Insecta</taxon>
        <taxon>Pterygota</taxon>
        <taxon>Neoptera</taxon>
        <taxon>Polyneoptera</taxon>
        <taxon>Dictyoptera</taxon>
        <taxon>Blattodea</taxon>
        <taxon>Blaberoidea</taxon>
        <taxon>Blattellidae</taxon>
        <taxon>Blattella</taxon>
    </lineage>
</organism>
<dbReference type="GO" id="GO:0005044">
    <property type="term" value="F:scavenger receptor activity"/>
    <property type="evidence" value="ECO:0007669"/>
    <property type="project" value="TreeGrafter"/>
</dbReference>
<evidence type="ECO:0000256" key="3">
    <source>
        <dbReference type="ARBA" id="ARBA00022475"/>
    </source>
</evidence>
<keyword evidence="6" id="KW-0552">Olfaction</keyword>
<keyword evidence="8" id="KW-0472">Membrane</keyword>
<keyword evidence="3" id="KW-1003">Cell membrane</keyword>
<comment type="subcellular location">
    <subcellularLocation>
        <location evidence="1">Cell membrane</location>
    </subcellularLocation>
</comment>
<dbReference type="GO" id="GO:0005737">
    <property type="term" value="C:cytoplasm"/>
    <property type="evidence" value="ECO:0007669"/>
    <property type="project" value="TreeGrafter"/>
</dbReference>
<evidence type="ECO:0000256" key="7">
    <source>
        <dbReference type="ARBA" id="ARBA00022989"/>
    </source>
</evidence>
<evidence type="ECO:0000256" key="1">
    <source>
        <dbReference type="ARBA" id="ARBA00004236"/>
    </source>
</evidence>
<dbReference type="AlphaFoldDB" id="A0A0X8DFA3"/>
<evidence type="ECO:0000313" key="13">
    <source>
        <dbReference type="EMBL" id="AMA98193.1"/>
    </source>
</evidence>
<protein>
    <recommendedName>
        <fullName evidence="12">Sensory neuron membrane protein 2</fullName>
    </recommendedName>
</protein>
<keyword evidence="4" id="KW-0716">Sensory transduction</keyword>
<comment type="similarity">
    <text evidence="2">Belongs to the CD36 family.</text>
</comment>
<keyword evidence="9" id="KW-1015">Disulfide bond</keyword>
<evidence type="ECO:0000256" key="5">
    <source>
        <dbReference type="ARBA" id="ARBA00022692"/>
    </source>
</evidence>
<dbReference type="PRINTS" id="PR01609">
    <property type="entry name" value="CD36FAMILY"/>
</dbReference>
<evidence type="ECO:0000256" key="2">
    <source>
        <dbReference type="ARBA" id="ARBA00010532"/>
    </source>
</evidence>
<feature type="non-terminal residue" evidence="13">
    <location>
        <position position="233"/>
    </location>
</feature>
<dbReference type="GO" id="GO:0005886">
    <property type="term" value="C:plasma membrane"/>
    <property type="evidence" value="ECO:0007669"/>
    <property type="project" value="UniProtKB-SubCell"/>
</dbReference>
<name>A0A0X8DFA3_BLAGE</name>
<dbReference type="EMBL" id="KT381702">
    <property type="protein sequence ID" value="AMA98193.1"/>
    <property type="molecule type" value="mRNA"/>
</dbReference>
<evidence type="ECO:0000256" key="12">
    <source>
        <dbReference type="ARBA" id="ARBA00040645"/>
    </source>
</evidence>
<proteinExistence type="evidence at transcript level"/>
<reference evidence="13" key="1">
    <citation type="submission" date="2015-08" db="EMBL/GenBank/DDBJ databases">
        <title>Transcriptome-Based Identification and Expression Profiles of Chemosensory Genes in German Cockroach, Blattella germanica.</title>
        <authorList>
            <person name="Niu D.-J."/>
        </authorList>
    </citation>
    <scope>NUCLEOTIDE SEQUENCE</scope>
</reference>
<dbReference type="GO" id="GO:0007608">
    <property type="term" value="P:sensory perception of smell"/>
    <property type="evidence" value="ECO:0007669"/>
    <property type="project" value="UniProtKB-KW"/>
</dbReference>
<evidence type="ECO:0000256" key="6">
    <source>
        <dbReference type="ARBA" id="ARBA00022725"/>
    </source>
</evidence>
<dbReference type="Pfam" id="PF01130">
    <property type="entry name" value="CD36"/>
    <property type="match status" value="1"/>
</dbReference>
<keyword evidence="11" id="KW-0325">Glycoprotein</keyword>
<evidence type="ECO:0000256" key="10">
    <source>
        <dbReference type="ARBA" id="ARBA00023170"/>
    </source>
</evidence>
<dbReference type="PANTHER" id="PTHR11923">
    <property type="entry name" value="SCAVENGER RECEPTOR CLASS B TYPE-1 SR-B1"/>
    <property type="match status" value="1"/>
</dbReference>
<evidence type="ECO:0000256" key="8">
    <source>
        <dbReference type="ARBA" id="ARBA00023136"/>
    </source>
</evidence>
<sequence length="233" mass="26457">MNALGHIEEWNDESTISNWLGHTCNMINGTDSTIFPPFRTSKDTLYIFVPDVCRSLHADYVKDVKVEGVPALHYVASKYLLADPRQYAPNLCFCRGDEDDPPERWGCLKEGALDLFNCMGVPVVMTFPHFFNASPDYAKYVEGLKPDAEKHQTFTDLEPNTGIPLRGAKRMQMNMFLTKIPEITVLTNVSEGLFPVVWIEEGAELGEVHLSKFRKFVFMLSFFEVLKWLVPAA</sequence>
<evidence type="ECO:0000256" key="9">
    <source>
        <dbReference type="ARBA" id="ARBA00023157"/>
    </source>
</evidence>